<dbReference type="Proteomes" id="UP000424527">
    <property type="component" value="Unassembled WGS sequence"/>
</dbReference>
<dbReference type="AlphaFoldDB" id="A0A6G0HEP6"/>
<comment type="caution">
    <text evidence="3">The sequence shown here is derived from an EMBL/GenBank/DDBJ whole genome shotgun (WGS) entry which is preliminary data.</text>
</comment>
<protein>
    <submittedName>
        <fullName evidence="3">Uncharacterized protein</fullName>
    </submittedName>
</protein>
<accession>A0A6G0HEP6</accession>
<sequence>MAAVGAAEVTGSCFLWSGVVSFFVVLLLLSIFLTALCSDCRRRSFELRDSGVNRYPSSLIRVVKLEDAVGGRENPTINDMKNDEKESVPAWRSHLGAPQDQRVAHTNGSAVTKASSGPEPAAEEDSVQIPPWRSHLGAPQSRDPDSAHIYHVIGGGRSSNGDANASSPPANQEPGQERGSGVVLSDHERNSLYARVSKKAKLTTPPVDTPEQVQVEAQVEEEEVSPPLPDRLSQLDG</sequence>
<feature type="transmembrane region" description="Helical" evidence="2">
    <location>
        <begin position="14"/>
        <end position="38"/>
    </location>
</feature>
<feature type="compositionally biased region" description="Polar residues" evidence="1">
    <location>
        <begin position="159"/>
        <end position="174"/>
    </location>
</feature>
<keyword evidence="4" id="KW-1185">Reference proteome</keyword>
<reference evidence="3 4" key="1">
    <citation type="submission" date="2019-07" db="EMBL/GenBank/DDBJ databases">
        <title>Chromosome genome assembly for large yellow croaker.</title>
        <authorList>
            <person name="Xiao S."/>
        </authorList>
    </citation>
    <scope>NUCLEOTIDE SEQUENCE [LARGE SCALE GENOMIC DNA]</scope>
    <source>
        <strain evidence="3">JMULYC20181020</strain>
        <tissue evidence="3">Muscle</tissue>
    </source>
</reference>
<dbReference type="EMBL" id="REGW02000257">
    <property type="protein sequence ID" value="KAE8277708.1"/>
    <property type="molecule type" value="Genomic_DNA"/>
</dbReference>
<feature type="compositionally biased region" description="Polar residues" evidence="1">
    <location>
        <begin position="104"/>
        <end position="115"/>
    </location>
</feature>
<keyword evidence="2" id="KW-0812">Transmembrane</keyword>
<feature type="region of interest" description="Disordered" evidence="1">
    <location>
        <begin position="96"/>
        <end position="237"/>
    </location>
</feature>
<proteinExistence type="predicted"/>
<evidence type="ECO:0000256" key="1">
    <source>
        <dbReference type="SAM" id="MobiDB-lite"/>
    </source>
</evidence>
<name>A0A6G0HEP6_LARCR</name>
<gene>
    <name evidence="3" type="ORF">D5F01_LYC24284</name>
</gene>
<organism evidence="3 4">
    <name type="scientific">Larimichthys crocea</name>
    <name type="common">Large yellow croaker</name>
    <name type="synonym">Pseudosciaena crocea</name>
    <dbReference type="NCBI Taxonomy" id="215358"/>
    <lineage>
        <taxon>Eukaryota</taxon>
        <taxon>Metazoa</taxon>
        <taxon>Chordata</taxon>
        <taxon>Craniata</taxon>
        <taxon>Vertebrata</taxon>
        <taxon>Euteleostomi</taxon>
        <taxon>Actinopterygii</taxon>
        <taxon>Neopterygii</taxon>
        <taxon>Teleostei</taxon>
        <taxon>Neoteleostei</taxon>
        <taxon>Acanthomorphata</taxon>
        <taxon>Eupercaria</taxon>
        <taxon>Sciaenidae</taxon>
        <taxon>Larimichthys</taxon>
    </lineage>
</organism>
<evidence type="ECO:0000313" key="3">
    <source>
        <dbReference type="EMBL" id="KAE8277708.1"/>
    </source>
</evidence>
<keyword evidence="2" id="KW-1133">Transmembrane helix</keyword>
<evidence type="ECO:0000256" key="2">
    <source>
        <dbReference type="SAM" id="Phobius"/>
    </source>
</evidence>
<evidence type="ECO:0000313" key="4">
    <source>
        <dbReference type="Proteomes" id="UP000424527"/>
    </source>
</evidence>
<keyword evidence="2" id="KW-0472">Membrane</keyword>